<reference evidence="2" key="1">
    <citation type="submission" date="2018-05" db="EMBL/GenBank/DDBJ databases">
        <authorList>
            <person name="Lanie J.A."/>
            <person name="Ng W.-L."/>
            <person name="Kazmierczak K.M."/>
            <person name="Andrzejewski T.M."/>
            <person name="Davidsen T.M."/>
            <person name="Wayne K.J."/>
            <person name="Tettelin H."/>
            <person name="Glass J.I."/>
            <person name="Rusch D."/>
            <person name="Podicherti R."/>
            <person name="Tsui H.-C.T."/>
            <person name="Winkler M.E."/>
        </authorList>
    </citation>
    <scope>NUCLEOTIDE SEQUENCE</scope>
    <source>
        <strain evidence="2">ZC4RG45</strain>
    </source>
</reference>
<gene>
    <name evidence="1" type="ORF">DIU77_007320</name>
    <name evidence="2" type="ORF">DIU77_14100</name>
</gene>
<accession>A0A2W4L0N4</accession>
<reference evidence="1" key="2">
    <citation type="submission" date="2018-05" db="EMBL/GenBank/DDBJ databases">
        <authorList>
            <person name="Moura L."/>
            <person name="Setubal J.C."/>
        </authorList>
    </citation>
    <scope>NUCLEOTIDE SEQUENCE</scope>
    <source>
        <strain evidence="1">ZC4RG45</strain>
    </source>
</reference>
<comment type="caution">
    <text evidence="2">The sequence shown here is derived from an EMBL/GenBank/DDBJ whole genome shotgun (WGS) entry which is preliminary data.</text>
</comment>
<dbReference type="AlphaFoldDB" id="A0A2W4L0N4"/>
<dbReference type="EMBL" id="QGUI01000582">
    <property type="protein sequence ID" value="PZM94489.1"/>
    <property type="molecule type" value="Genomic_DNA"/>
</dbReference>
<evidence type="ECO:0008006" key="4">
    <source>
        <dbReference type="Google" id="ProtNLM"/>
    </source>
</evidence>
<dbReference type="Proteomes" id="UP000249324">
    <property type="component" value="Unassembled WGS sequence"/>
</dbReference>
<proteinExistence type="predicted"/>
<name>A0A2W4L0N4_9PSEU</name>
<reference evidence="1" key="4">
    <citation type="submission" date="2023-08" db="EMBL/GenBank/DDBJ databases">
        <authorList>
            <person name="Guima S.E.S."/>
            <person name="Martins L.F."/>
            <person name="Silva A.M."/>
            <person name="Setubal J.C."/>
        </authorList>
    </citation>
    <scope>NUCLEOTIDE SEQUENCE</scope>
    <source>
        <strain evidence="1">ZC4RG45</strain>
    </source>
</reference>
<reference evidence="1 3" key="3">
    <citation type="journal article" date="2021" name="BMC Genomics">
        <title>Genome-resolved metagenome and metatranscriptome analyses of thermophilic composting reveal key bacterial players and their metabolic interactions.</title>
        <authorList>
            <person name="Braga L.P.P."/>
            <person name="Pereira R.V."/>
            <person name="Martins L.F."/>
            <person name="Moura L.M.S."/>
            <person name="Sanchez F.B."/>
            <person name="Patane J.S.L."/>
            <person name="da Silva A.M."/>
            <person name="Setubal J.C."/>
        </authorList>
    </citation>
    <scope>NUCLEOTIDE SEQUENCE [LARGE SCALE GENOMIC DNA]</scope>
    <source>
        <strain evidence="1">ZC4RG45</strain>
    </source>
</reference>
<evidence type="ECO:0000313" key="3">
    <source>
        <dbReference type="Proteomes" id="UP000249324"/>
    </source>
</evidence>
<organism evidence="2">
    <name type="scientific">Thermocrispum agreste</name>
    <dbReference type="NCBI Taxonomy" id="37925"/>
    <lineage>
        <taxon>Bacteria</taxon>
        <taxon>Bacillati</taxon>
        <taxon>Actinomycetota</taxon>
        <taxon>Actinomycetes</taxon>
        <taxon>Pseudonocardiales</taxon>
        <taxon>Pseudonocardiaceae</taxon>
        <taxon>Thermocrispum</taxon>
    </lineage>
</organism>
<evidence type="ECO:0000313" key="1">
    <source>
        <dbReference type="EMBL" id="MFO7192037.1"/>
    </source>
</evidence>
<evidence type="ECO:0000313" key="2">
    <source>
        <dbReference type="EMBL" id="PZM94489.1"/>
    </source>
</evidence>
<protein>
    <recommendedName>
        <fullName evidence="4">MarR family transcriptional regulator</fullName>
    </recommendedName>
</protein>
<dbReference type="EMBL" id="QGUI02000067">
    <property type="protein sequence ID" value="MFO7192037.1"/>
    <property type="molecule type" value="Genomic_DNA"/>
</dbReference>
<sequence>MSGPVVELNHRERATLRAVAQNTAELTCSRVPDLFIDGLAFCDQATARELVRRGLIAAVRKGRAGERVPAVLTEAGKAALNLESVA</sequence>